<sequence>MKKEDIIELNKKQKEFYNTKKRNFVTEMWSKIRGGLLGKIRKSIGIQQEAYKLHQSWFGDLSQKRVLDLGCYSGNNLSLYLAQNSKEYIGLDLSDVAIEKLNQKLKDIPTANAIAADFLSDADFPDKDFDLIYAYGVLHHFQDVDMLINRLNQKLAPNGEIISYDPLETSLPIKIVRAAYRPFQSDKDWEWPFTKKTYYKFDKAFDITERRGVLGKSKWFFLLNFVPMNEEKRQAIGRRWHKEDWETSQTCDSSMFSCMHLTMKMQKR</sequence>
<dbReference type="CDD" id="cd02440">
    <property type="entry name" value="AdoMet_MTases"/>
    <property type="match status" value="1"/>
</dbReference>
<dbReference type="RefSeq" id="WP_035744462.1">
    <property type="nucleotide sequence ID" value="NZ_JRLW01000009.1"/>
</dbReference>
<organism evidence="1 2">
    <name type="scientific">Flavobacterium suncheonense GH29-5 = DSM 17707</name>
    <dbReference type="NCBI Taxonomy" id="1121899"/>
    <lineage>
        <taxon>Bacteria</taxon>
        <taxon>Pseudomonadati</taxon>
        <taxon>Bacteroidota</taxon>
        <taxon>Flavobacteriia</taxon>
        <taxon>Flavobacteriales</taxon>
        <taxon>Flavobacteriaceae</taxon>
        <taxon>Flavobacterium</taxon>
    </lineage>
</organism>
<dbReference type="InterPro" id="IPR029063">
    <property type="entry name" value="SAM-dependent_MTases_sf"/>
</dbReference>
<evidence type="ECO:0000313" key="1">
    <source>
        <dbReference type="EMBL" id="KGO89419.1"/>
    </source>
</evidence>
<dbReference type="Gene3D" id="3.40.50.150">
    <property type="entry name" value="Vaccinia Virus protein VP39"/>
    <property type="match status" value="1"/>
</dbReference>
<comment type="caution">
    <text evidence="1">The sequence shown here is derived from an EMBL/GenBank/DDBJ whole genome shotgun (WGS) entry which is preliminary data.</text>
</comment>
<dbReference type="STRING" id="1121899.GCA_000430025_00279"/>
<dbReference type="GO" id="GO:0032259">
    <property type="term" value="P:methylation"/>
    <property type="evidence" value="ECO:0007669"/>
    <property type="project" value="UniProtKB-KW"/>
</dbReference>
<dbReference type="eggNOG" id="COG0500">
    <property type="taxonomic scope" value="Bacteria"/>
</dbReference>
<accession>A0A0A2MAX3</accession>
<proteinExistence type="predicted"/>
<dbReference type="GO" id="GO:0008168">
    <property type="term" value="F:methyltransferase activity"/>
    <property type="evidence" value="ECO:0007669"/>
    <property type="project" value="UniProtKB-KW"/>
</dbReference>
<dbReference type="AlphaFoldDB" id="A0A0A2MAX3"/>
<dbReference type="EMBL" id="JRLW01000009">
    <property type="protein sequence ID" value="KGO89419.1"/>
    <property type="molecule type" value="Genomic_DNA"/>
</dbReference>
<protein>
    <submittedName>
        <fullName evidence="1">Methyltransferase</fullName>
    </submittedName>
</protein>
<dbReference type="PANTHER" id="PTHR43861">
    <property type="entry name" value="TRANS-ACONITATE 2-METHYLTRANSFERASE-RELATED"/>
    <property type="match status" value="1"/>
</dbReference>
<gene>
    <name evidence="1" type="ORF">Q764_08590</name>
</gene>
<dbReference type="OrthoDB" id="9770553at2"/>
<name>A0A0A2MAX3_9FLAO</name>
<reference evidence="1 2" key="1">
    <citation type="submission" date="2013-09" db="EMBL/GenBank/DDBJ databases">
        <authorList>
            <person name="Zeng Z."/>
            <person name="Chen C."/>
        </authorList>
    </citation>
    <scope>NUCLEOTIDE SEQUENCE [LARGE SCALE GENOMIC DNA]</scope>
    <source>
        <strain evidence="1 2">GH29-5</strain>
    </source>
</reference>
<keyword evidence="1" id="KW-0489">Methyltransferase</keyword>
<dbReference type="SUPFAM" id="SSF53335">
    <property type="entry name" value="S-adenosyl-L-methionine-dependent methyltransferases"/>
    <property type="match status" value="1"/>
</dbReference>
<dbReference type="Pfam" id="PF13489">
    <property type="entry name" value="Methyltransf_23"/>
    <property type="match status" value="1"/>
</dbReference>
<keyword evidence="2" id="KW-1185">Reference proteome</keyword>
<evidence type="ECO:0000313" key="2">
    <source>
        <dbReference type="Proteomes" id="UP000030121"/>
    </source>
</evidence>
<dbReference type="Proteomes" id="UP000030121">
    <property type="component" value="Unassembled WGS sequence"/>
</dbReference>
<keyword evidence="1" id="KW-0808">Transferase</keyword>